<keyword evidence="1" id="KW-0732">Signal</keyword>
<sequence length="389" mass="42539">MNTCLLKLMIALACLAAVRAHAGNTVTVNPDQTISINGTPFFPISVYLQSHWAGAKELGANVASRPFCVNTDAIRKAERKRLYLHYTAGPGCDEENAEAIRRRQSRAFTASIEDARDSDFILGYGLPDEPVSANDLTTSDTEWAYGIFKSADPAHPVFLTEYASDISAYRDSADIFLNDEYPFNNDPDPLYDVKSKLLRMKAQVSPKPVWLIIQTGSQFGMPTNRQIRAETYLSIALGSTGLIFYSYDVEDAGGVHNIMKDGDRRFMTDLVSELKDFSPVFLGRRNPGLVYQSAHIDAILRDHDPSTYLIAVNKSAKPQRISFSLPGFGHALATIVGNPDAGSSRAGQQLSLDSAGNLLDTLQGLEAVVYEIDRTHSFGGSALQAPLAH</sequence>
<evidence type="ECO:0000256" key="1">
    <source>
        <dbReference type="SAM" id="SignalP"/>
    </source>
</evidence>
<dbReference type="Gene3D" id="3.20.20.80">
    <property type="entry name" value="Glycosidases"/>
    <property type="match status" value="1"/>
</dbReference>
<feature type="signal peptide" evidence="1">
    <location>
        <begin position="1"/>
        <end position="22"/>
    </location>
</feature>
<name>A0ABU9BSI7_9BURK</name>
<dbReference type="Proteomes" id="UP001371218">
    <property type="component" value="Unassembled WGS sequence"/>
</dbReference>
<accession>A0ABU9BSI7</accession>
<evidence type="ECO:0008006" key="4">
    <source>
        <dbReference type="Google" id="ProtNLM"/>
    </source>
</evidence>
<comment type="caution">
    <text evidence="2">The sequence shown here is derived from an EMBL/GenBank/DDBJ whole genome shotgun (WGS) entry which is preliminary data.</text>
</comment>
<proteinExistence type="predicted"/>
<evidence type="ECO:0000313" key="3">
    <source>
        <dbReference type="Proteomes" id="UP001371218"/>
    </source>
</evidence>
<protein>
    <recommendedName>
        <fullName evidence="4">Glycoside hydrolase family 42 N-terminal domain-containing protein</fullName>
    </recommendedName>
</protein>
<gene>
    <name evidence="2" type="ORF">AACH06_19095</name>
</gene>
<keyword evidence="3" id="KW-1185">Reference proteome</keyword>
<dbReference type="SUPFAM" id="SSF51445">
    <property type="entry name" value="(Trans)glycosidases"/>
    <property type="match status" value="1"/>
</dbReference>
<evidence type="ECO:0000313" key="2">
    <source>
        <dbReference type="EMBL" id="MEK8032933.1"/>
    </source>
</evidence>
<dbReference type="EMBL" id="JBBUTG010000013">
    <property type="protein sequence ID" value="MEK8032933.1"/>
    <property type="molecule type" value="Genomic_DNA"/>
</dbReference>
<dbReference type="RefSeq" id="WP_341427355.1">
    <property type="nucleotide sequence ID" value="NZ_JBBUTG010000013.1"/>
</dbReference>
<organism evidence="2 3">
    <name type="scientific">Ideonella lacteola</name>
    <dbReference type="NCBI Taxonomy" id="2984193"/>
    <lineage>
        <taxon>Bacteria</taxon>
        <taxon>Pseudomonadati</taxon>
        <taxon>Pseudomonadota</taxon>
        <taxon>Betaproteobacteria</taxon>
        <taxon>Burkholderiales</taxon>
        <taxon>Sphaerotilaceae</taxon>
        <taxon>Ideonella</taxon>
    </lineage>
</organism>
<dbReference type="InterPro" id="IPR017853">
    <property type="entry name" value="GH"/>
</dbReference>
<reference evidence="2 3" key="1">
    <citation type="submission" date="2024-04" db="EMBL/GenBank/DDBJ databases">
        <title>Novel species of the genus Ideonella isolated from streams.</title>
        <authorList>
            <person name="Lu H."/>
        </authorList>
    </citation>
    <scope>NUCLEOTIDE SEQUENCE [LARGE SCALE GENOMIC DNA]</scope>
    <source>
        <strain evidence="2 3">DXS29W</strain>
    </source>
</reference>
<feature type="chain" id="PRO_5046434825" description="Glycoside hydrolase family 42 N-terminal domain-containing protein" evidence="1">
    <location>
        <begin position="23"/>
        <end position="389"/>
    </location>
</feature>